<reference evidence="1 2" key="1">
    <citation type="journal article" date="2011" name="Stand. Genomic Sci.">
        <title>Complete genome sequence of the acetate-degrading sulfate reducer Desulfobacca acetoxidans type strain (ASRB2).</title>
        <authorList>
            <person name="Goker M."/>
            <person name="Teshima H."/>
            <person name="Lapidus A."/>
            <person name="Nolan M."/>
            <person name="Lucas S."/>
            <person name="Hammon N."/>
            <person name="Deshpande S."/>
            <person name="Cheng J.F."/>
            <person name="Tapia R."/>
            <person name="Han C."/>
            <person name="Goodwin L."/>
            <person name="Pitluck S."/>
            <person name="Huntemann M."/>
            <person name="Liolios K."/>
            <person name="Ivanova N."/>
            <person name="Pagani I."/>
            <person name="Mavromatis K."/>
            <person name="Ovchinikova G."/>
            <person name="Pati A."/>
            <person name="Chen A."/>
            <person name="Palaniappan K."/>
            <person name="Land M."/>
            <person name="Hauser L."/>
            <person name="Brambilla E.M."/>
            <person name="Rohde M."/>
            <person name="Spring S."/>
            <person name="Detter J.C."/>
            <person name="Woyke T."/>
            <person name="Bristow J."/>
            <person name="Eisen J.A."/>
            <person name="Markowitz V."/>
            <person name="Hugenholtz P."/>
            <person name="Kyrpides N.C."/>
            <person name="Klenk H.P."/>
        </authorList>
    </citation>
    <scope>NUCLEOTIDE SEQUENCE [LARGE SCALE GENOMIC DNA]</scope>
    <source>
        <strain evidence="2">ATCC 700848 / DSM 11109 / ASRB2</strain>
    </source>
</reference>
<accession>F2NF42</accession>
<name>F2NF42_DESAR</name>
<reference evidence="2" key="2">
    <citation type="submission" date="2011-03" db="EMBL/GenBank/DDBJ databases">
        <title>The complete genome of Desulfobacca acetoxidans DSM 11109.</title>
        <authorList>
            <consortium name="US DOE Joint Genome Institute (JGI-PGF)"/>
            <person name="Lucas S."/>
            <person name="Copeland A."/>
            <person name="Lapidus A."/>
            <person name="Bruce D."/>
            <person name="Goodwin L."/>
            <person name="Pitluck S."/>
            <person name="Peters L."/>
            <person name="Kyrpides N."/>
            <person name="Mavromatis K."/>
            <person name="Ivanova N."/>
            <person name="Ovchinnikova G."/>
            <person name="Teshima H."/>
            <person name="Detter J.C."/>
            <person name="Han C."/>
            <person name="Land M."/>
            <person name="Hauser L."/>
            <person name="Markowitz V."/>
            <person name="Cheng J.-F."/>
            <person name="Hugenholtz P."/>
            <person name="Woyke T."/>
            <person name="Wu D."/>
            <person name="Spring S."/>
            <person name="Schueler E."/>
            <person name="Brambilla E."/>
            <person name="Klenk H.-P."/>
            <person name="Eisen J.A."/>
        </authorList>
    </citation>
    <scope>NUCLEOTIDE SEQUENCE [LARGE SCALE GENOMIC DNA]</scope>
    <source>
        <strain evidence="2">ATCC 700848 / DSM 11109 / ASRB2</strain>
    </source>
</reference>
<dbReference type="EMBL" id="CP002629">
    <property type="protein sequence ID" value="AEB08382.1"/>
    <property type="molecule type" value="Genomic_DNA"/>
</dbReference>
<organism evidence="1 2">
    <name type="scientific">Desulfobacca acetoxidans (strain ATCC 700848 / DSM 11109 / ASRB2)</name>
    <dbReference type="NCBI Taxonomy" id="880072"/>
    <lineage>
        <taxon>Bacteria</taxon>
        <taxon>Pseudomonadati</taxon>
        <taxon>Thermodesulfobacteriota</taxon>
        <taxon>Desulfobaccia</taxon>
        <taxon>Desulfobaccales</taxon>
        <taxon>Desulfobaccaceae</taxon>
        <taxon>Desulfobacca</taxon>
    </lineage>
</organism>
<dbReference type="RefSeq" id="WP_013705495.1">
    <property type="nucleotide sequence ID" value="NC_015388.1"/>
</dbReference>
<dbReference type="Proteomes" id="UP000000483">
    <property type="component" value="Chromosome"/>
</dbReference>
<dbReference type="OrthoDB" id="5515718at2"/>
<keyword evidence="2" id="KW-1185">Reference proteome</keyword>
<dbReference type="STRING" id="880072.Desac_0496"/>
<dbReference type="AlphaFoldDB" id="F2NF42"/>
<evidence type="ECO:0000313" key="2">
    <source>
        <dbReference type="Proteomes" id="UP000000483"/>
    </source>
</evidence>
<evidence type="ECO:0000313" key="1">
    <source>
        <dbReference type="EMBL" id="AEB08382.1"/>
    </source>
</evidence>
<dbReference type="HOGENOM" id="CLU_2141840_0_0_7"/>
<proteinExistence type="predicted"/>
<protein>
    <submittedName>
        <fullName evidence="1">Uncharacterized protein</fullName>
    </submittedName>
</protein>
<dbReference type="KEGG" id="dao:Desac_0496"/>
<gene>
    <name evidence="1" type="ordered locus">Desac_0496</name>
</gene>
<sequence>MEENVRQELESMEKMVLNWKKVYLDDATPDGNNDFLIEEFEEEIITYVCPYVRRLYQCEYLTANESQEFLSFCQGQVEDLRNLIKEVETPPAKPGFWQKIVKETVITWRKAT</sequence>